<dbReference type="AlphaFoldDB" id="A0A0J9UNI2"/>
<evidence type="ECO:0000313" key="2">
    <source>
        <dbReference type="EMBL" id="KMZ00345.1"/>
    </source>
</evidence>
<dbReference type="Proteomes" id="UP000035880">
    <property type="component" value="Chromosome 3L"/>
</dbReference>
<dbReference type="EMBL" id="CM002912">
    <property type="protein sequence ID" value="KMZ00345.1"/>
    <property type="molecule type" value="Genomic_DNA"/>
</dbReference>
<dbReference type="KEGG" id="dsi:Dsimw501_GD28726"/>
<evidence type="ECO:0000313" key="3">
    <source>
        <dbReference type="EMBL" id="KMZ00346.1"/>
    </source>
</evidence>
<dbReference type="EMBL" id="CM002912">
    <property type="protein sequence ID" value="KMZ00344.1"/>
    <property type="molecule type" value="Genomic_DNA"/>
</dbReference>
<name>A0A0J9UNI2_DROSI</name>
<evidence type="ECO:0000313" key="1">
    <source>
        <dbReference type="EMBL" id="KMZ00344.1"/>
    </source>
</evidence>
<protein>
    <submittedName>
        <fullName evidence="1">Uncharacterized protein, isoform A</fullName>
    </submittedName>
    <submittedName>
        <fullName evidence="2">Uncharacterized protein, isoform B</fullName>
    </submittedName>
    <submittedName>
        <fullName evidence="3">Uncharacterized protein, isoform C</fullName>
    </submittedName>
</protein>
<accession>A0A0J9UNI2</accession>
<reference evidence="3" key="3">
    <citation type="submission" date="2015-04" db="EMBL/GenBank/DDBJ databases">
        <authorList>
            <consortium name="FlyBase"/>
        </authorList>
    </citation>
    <scope>NUCLEOTIDE SEQUENCE</scope>
    <source>
        <strain evidence="3">W501</strain>
    </source>
</reference>
<gene>
    <name evidence="3" type="primary">Dsim\GD28726</name>
    <name evidence="3" type="ORF">Dsimw501_GD28726</name>
</gene>
<sequence length="83" mass="9108">MLLPRTFQYKPRVVSRRRCRRTPKVLHSICLLSFGRPLLLASALPGCCGIAFDLSEGDFQSTRCGCSADCTRMNGISTGDKLG</sequence>
<organism evidence="3">
    <name type="scientific">Drosophila simulans</name>
    <name type="common">Fruit fly</name>
    <dbReference type="NCBI Taxonomy" id="7240"/>
    <lineage>
        <taxon>Eukaryota</taxon>
        <taxon>Metazoa</taxon>
        <taxon>Ecdysozoa</taxon>
        <taxon>Arthropoda</taxon>
        <taxon>Hexapoda</taxon>
        <taxon>Insecta</taxon>
        <taxon>Pterygota</taxon>
        <taxon>Neoptera</taxon>
        <taxon>Endopterygota</taxon>
        <taxon>Diptera</taxon>
        <taxon>Brachycera</taxon>
        <taxon>Muscomorpha</taxon>
        <taxon>Ephydroidea</taxon>
        <taxon>Drosophilidae</taxon>
        <taxon>Drosophila</taxon>
        <taxon>Sophophora</taxon>
    </lineage>
</organism>
<reference evidence="3" key="2">
    <citation type="submission" date="2014-06" db="EMBL/GenBank/DDBJ databases">
        <authorList>
            <person name="Hu T."/>
            <person name="Eisen M.B."/>
            <person name="Thornton K.R."/>
            <person name="Andolfatto P."/>
        </authorList>
    </citation>
    <scope>NUCLEOTIDE SEQUENCE</scope>
    <source>
        <strain evidence="3">W501</strain>
    </source>
</reference>
<proteinExistence type="predicted"/>
<dbReference type="Bgee" id="FBgn0270016">
    <property type="expression patterns" value="Expressed in male reproductive system and 1 other cell type or tissue"/>
</dbReference>
<reference evidence="3" key="1">
    <citation type="journal article" date="2013" name="Genome Res.">
        <title>A second-generation assembly of the Drosophila simulans genome provides new insights into patterns of lineage-specific divergence.</title>
        <authorList>
            <person name="Hu T.T."/>
            <person name="Eisen M.B."/>
            <person name="Thornton K.R."/>
            <person name="Andolfatto P."/>
        </authorList>
    </citation>
    <scope>NUCLEOTIDE SEQUENCE [LARGE SCALE GENOMIC DNA]</scope>
    <source>
        <strain evidence="3">W501</strain>
    </source>
</reference>
<dbReference type="EMBL" id="CM002912">
    <property type="protein sequence ID" value="KMZ00346.1"/>
    <property type="molecule type" value="Genomic_DNA"/>
</dbReference>